<name>A0A7L4UQE1_BALHA</name>
<gene>
    <name evidence="1" type="ORF">C7377_0257</name>
</gene>
<sequence length="177" mass="20703">MNTEQHLSTNANVLEFVTVVAEYCAMLERQAEHEKDIFVERMQKLLPLLYLKASLLPEVRESEDGFIQAYVTEDDWMAIFLGLKDKLGEDNEYLEVFDKRIEFNAEPIVVSLAENFADIYQDLRDFLTNFHLGTEELVEEALWKLQSDFTDHWGQYTVNALRAIHHIITKQEDSDEL</sequence>
<dbReference type="Proteomes" id="UP000251835">
    <property type="component" value="Unassembled WGS sequence"/>
</dbReference>
<organism evidence="1 2">
    <name type="scientific">Balneicella halophila</name>
    <dbReference type="NCBI Taxonomy" id="1537566"/>
    <lineage>
        <taxon>Bacteria</taxon>
        <taxon>Pseudomonadati</taxon>
        <taxon>Bacteroidota</taxon>
        <taxon>Bacteroidia</taxon>
        <taxon>Bacteroidales</taxon>
        <taxon>Balneicellaceae</taxon>
        <taxon>Balneicella</taxon>
    </lineage>
</organism>
<dbReference type="EMBL" id="QENZ01000003">
    <property type="protein sequence ID" value="PVX51963.1"/>
    <property type="molecule type" value="Genomic_DNA"/>
</dbReference>
<proteinExistence type="predicted"/>
<dbReference type="RefSeq" id="WP_116495529.1">
    <property type="nucleotide sequence ID" value="NZ_QENZ01000003.1"/>
</dbReference>
<dbReference type="Gene3D" id="1.20.120.1550">
    <property type="entry name" value="Protein of unknown function DUF5063"/>
    <property type="match status" value="1"/>
</dbReference>
<dbReference type="AlphaFoldDB" id="A0A7L4UQE1"/>
<dbReference type="InterPro" id="IPR038312">
    <property type="entry name" value="DUF5063_sf"/>
</dbReference>
<comment type="caution">
    <text evidence="1">The sequence shown here is derived from an EMBL/GenBank/DDBJ whole genome shotgun (WGS) entry which is preliminary data.</text>
</comment>
<dbReference type="OrthoDB" id="1116917at2"/>
<evidence type="ECO:0000313" key="2">
    <source>
        <dbReference type="Proteomes" id="UP000251835"/>
    </source>
</evidence>
<dbReference type="Pfam" id="PF16702">
    <property type="entry name" value="DUF5063"/>
    <property type="match status" value="1"/>
</dbReference>
<keyword evidence="2" id="KW-1185">Reference proteome</keyword>
<evidence type="ECO:0000313" key="1">
    <source>
        <dbReference type="EMBL" id="PVX51963.1"/>
    </source>
</evidence>
<protein>
    <submittedName>
        <fullName evidence="1">Uncharacterized protein DUF5063</fullName>
    </submittedName>
</protein>
<reference evidence="1 2" key="1">
    <citation type="submission" date="2018-05" db="EMBL/GenBank/DDBJ databases">
        <title>Genomic Encyclopedia of Type Strains, Phase IV (KMG-IV): sequencing the most valuable type-strain genomes for metagenomic binning, comparative biology and taxonomic classification.</title>
        <authorList>
            <person name="Goeker M."/>
        </authorList>
    </citation>
    <scope>NUCLEOTIDE SEQUENCE [LARGE SCALE GENOMIC DNA]</scope>
    <source>
        <strain evidence="1 2">DSM 28579</strain>
    </source>
</reference>
<dbReference type="InterPro" id="IPR032025">
    <property type="entry name" value="DUF5063"/>
</dbReference>
<accession>A0A7L4UQE1</accession>